<dbReference type="RefSeq" id="WP_342112325.1">
    <property type="nucleotide sequence ID" value="NZ_JBCAUN010000001.1"/>
</dbReference>
<feature type="region of interest" description="Disordered" evidence="1">
    <location>
        <begin position="299"/>
        <end position="349"/>
    </location>
</feature>
<gene>
    <name evidence="4" type="ORF">WJX64_04730</name>
</gene>
<keyword evidence="5" id="KW-1185">Reference proteome</keyword>
<feature type="chain" id="PRO_5047182129" description="Bacterial Ig-like domain-containing protein" evidence="3">
    <location>
        <begin position="31"/>
        <end position="349"/>
    </location>
</feature>
<evidence type="ECO:0000313" key="5">
    <source>
        <dbReference type="Proteomes" id="UP001425155"/>
    </source>
</evidence>
<evidence type="ECO:0000313" key="4">
    <source>
        <dbReference type="EMBL" id="MEN1945842.1"/>
    </source>
</evidence>
<evidence type="ECO:0008006" key="6">
    <source>
        <dbReference type="Google" id="ProtNLM"/>
    </source>
</evidence>
<sequence>MSYRTLAGAAAVAAFTLVLSFVAAPLAASAATNTSIAFVSAEPVTAAFDTDWVLDLVVARDAPSGPVQPGEGTVDVYIDGIPGVYAHGLPIQSGGAVFFSQPSSQPLLGAGDHTVRAIFNPLGGSGLVSSQTAQTVVLTVTPLTLTATVSAVMDASVAEQPVITAVLSGPAVEAFHGAPAGTWSFTVTDPDAEIVFSREAAQVQGSTSAIVVPVDAELAHGTRFDVTSTFVPHPSLTGGLTIDGPSTSTFVSASATLTERLVAPIAAEWWMVIAAGAVLALLAAATIWLSVLSVRRRRAGRRDSGTDVGPPTSKPSEDEAPRATIAHADAPPAEPDHVLVDADTQPRPS</sequence>
<keyword evidence="3" id="KW-0732">Signal</keyword>
<evidence type="ECO:0000256" key="1">
    <source>
        <dbReference type="SAM" id="MobiDB-lite"/>
    </source>
</evidence>
<reference evidence="4 5" key="1">
    <citation type="submission" date="2024-03" db="EMBL/GenBank/DDBJ databases">
        <title>YIM 134122 draft genome.</title>
        <authorList>
            <person name="Zuo S."/>
            <person name="Xiong L."/>
        </authorList>
    </citation>
    <scope>NUCLEOTIDE SEQUENCE [LARGE SCALE GENOMIC DNA]</scope>
    <source>
        <strain evidence="4 5">YIM 134122</strain>
    </source>
</reference>
<feature type="signal peptide" evidence="3">
    <location>
        <begin position="1"/>
        <end position="30"/>
    </location>
</feature>
<organism evidence="4 5">
    <name type="scientific">Leifsonia stereocauli</name>
    <dbReference type="NCBI Taxonomy" id="3134136"/>
    <lineage>
        <taxon>Bacteria</taxon>
        <taxon>Bacillati</taxon>
        <taxon>Actinomycetota</taxon>
        <taxon>Actinomycetes</taxon>
        <taxon>Micrococcales</taxon>
        <taxon>Microbacteriaceae</taxon>
        <taxon>Leifsonia</taxon>
    </lineage>
</organism>
<protein>
    <recommendedName>
        <fullName evidence="6">Bacterial Ig-like domain-containing protein</fullName>
    </recommendedName>
</protein>
<accession>A0ABU9W1H0</accession>
<dbReference type="Proteomes" id="UP001425155">
    <property type="component" value="Unassembled WGS sequence"/>
</dbReference>
<evidence type="ECO:0000256" key="3">
    <source>
        <dbReference type="SAM" id="SignalP"/>
    </source>
</evidence>
<feature type="transmembrane region" description="Helical" evidence="2">
    <location>
        <begin position="269"/>
        <end position="292"/>
    </location>
</feature>
<evidence type="ECO:0000256" key="2">
    <source>
        <dbReference type="SAM" id="Phobius"/>
    </source>
</evidence>
<keyword evidence="2" id="KW-0812">Transmembrane</keyword>
<dbReference type="EMBL" id="JBCLVG010000001">
    <property type="protein sequence ID" value="MEN1945842.1"/>
    <property type="molecule type" value="Genomic_DNA"/>
</dbReference>
<keyword evidence="2" id="KW-0472">Membrane</keyword>
<keyword evidence="2" id="KW-1133">Transmembrane helix</keyword>
<proteinExistence type="predicted"/>
<name>A0ABU9W1H0_9MICO</name>
<comment type="caution">
    <text evidence="4">The sequence shown here is derived from an EMBL/GenBank/DDBJ whole genome shotgun (WGS) entry which is preliminary data.</text>
</comment>